<keyword evidence="1 2" id="KW-0597">Phosphoprotein</keyword>
<sequence length="132" mass="14282">MPHPFHVLIVDDQFSDLLLLEDILEESPLDVMVTTALSGELALAQLTGTTAPDLILLDYHLPGMTGLDVVGAVRQQSQLDGVPIVVRSGSTDPRAAAAALAAGAQEYLPKPFGYGEQREQLLNILTRWHPEE</sequence>
<dbReference type="InterPro" id="IPR001789">
    <property type="entry name" value="Sig_transdc_resp-reg_receiver"/>
</dbReference>
<dbReference type="PROSITE" id="PS50110">
    <property type="entry name" value="RESPONSE_REGULATORY"/>
    <property type="match status" value="1"/>
</dbReference>
<feature type="domain" description="Response regulatory" evidence="3">
    <location>
        <begin position="6"/>
        <end position="125"/>
    </location>
</feature>
<evidence type="ECO:0000259" key="3">
    <source>
        <dbReference type="PROSITE" id="PS50110"/>
    </source>
</evidence>
<evidence type="ECO:0000256" key="2">
    <source>
        <dbReference type="PROSITE-ProRule" id="PRU00169"/>
    </source>
</evidence>
<comment type="caution">
    <text evidence="4">The sequence shown here is derived from an EMBL/GenBank/DDBJ whole genome shotgun (WGS) entry which is preliminary data.</text>
</comment>
<evidence type="ECO:0000313" key="4">
    <source>
        <dbReference type="EMBL" id="MXV21762.1"/>
    </source>
</evidence>
<dbReference type="RefSeq" id="WP_160982227.1">
    <property type="nucleotide sequence ID" value="NZ_WVHK01000128.1"/>
</dbReference>
<dbReference type="InterPro" id="IPR011006">
    <property type="entry name" value="CheY-like_superfamily"/>
</dbReference>
<protein>
    <submittedName>
        <fullName evidence="4">Response regulator</fullName>
    </submittedName>
</protein>
<dbReference type="EMBL" id="WVHK01000128">
    <property type="protein sequence ID" value="MXV21762.1"/>
    <property type="molecule type" value="Genomic_DNA"/>
</dbReference>
<evidence type="ECO:0000256" key="1">
    <source>
        <dbReference type="ARBA" id="ARBA00022553"/>
    </source>
</evidence>
<proteinExistence type="predicted"/>
<dbReference type="PANTHER" id="PTHR44591">
    <property type="entry name" value="STRESS RESPONSE REGULATOR PROTEIN 1"/>
    <property type="match status" value="1"/>
</dbReference>
<feature type="modified residue" description="4-aspartylphosphate" evidence="2">
    <location>
        <position position="58"/>
    </location>
</feature>
<accession>A0A6I4YJT9</accession>
<dbReference type="CDD" id="cd00156">
    <property type="entry name" value="REC"/>
    <property type="match status" value="1"/>
</dbReference>
<name>A0A6I4YJT9_9DEIO</name>
<dbReference type="GO" id="GO:0000160">
    <property type="term" value="P:phosphorelay signal transduction system"/>
    <property type="evidence" value="ECO:0007669"/>
    <property type="project" value="InterPro"/>
</dbReference>
<dbReference type="SMART" id="SM00448">
    <property type="entry name" value="REC"/>
    <property type="match status" value="1"/>
</dbReference>
<dbReference type="Proteomes" id="UP000430519">
    <property type="component" value="Unassembled WGS sequence"/>
</dbReference>
<dbReference type="AlphaFoldDB" id="A0A6I4YJT9"/>
<dbReference type="Gene3D" id="3.40.50.2300">
    <property type="match status" value="1"/>
</dbReference>
<organism evidence="4 5">
    <name type="scientific">Deinococcus xianganensis</name>
    <dbReference type="NCBI Taxonomy" id="1507289"/>
    <lineage>
        <taxon>Bacteria</taxon>
        <taxon>Thermotogati</taxon>
        <taxon>Deinococcota</taxon>
        <taxon>Deinococci</taxon>
        <taxon>Deinococcales</taxon>
        <taxon>Deinococcaceae</taxon>
        <taxon>Deinococcus</taxon>
    </lineage>
</organism>
<dbReference type="SUPFAM" id="SSF52172">
    <property type="entry name" value="CheY-like"/>
    <property type="match status" value="1"/>
</dbReference>
<dbReference type="Pfam" id="PF00072">
    <property type="entry name" value="Response_reg"/>
    <property type="match status" value="1"/>
</dbReference>
<evidence type="ECO:0000313" key="5">
    <source>
        <dbReference type="Proteomes" id="UP000430519"/>
    </source>
</evidence>
<keyword evidence="5" id="KW-1185">Reference proteome</keyword>
<dbReference type="PANTHER" id="PTHR44591:SF3">
    <property type="entry name" value="RESPONSE REGULATORY DOMAIN-CONTAINING PROTEIN"/>
    <property type="match status" value="1"/>
</dbReference>
<reference evidence="4 5" key="1">
    <citation type="submission" date="2019-11" db="EMBL/GenBank/DDBJ databases">
        <title>Genome sequence of Deinococcus xianganensis Y35, AI-2 producing algicidal bacterium, isolated from lake water.</title>
        <authorList>
            <person name="Li Y."/>
        </authorList>
    </citation>
    <scope>NUCLEOTIDE SEQUENCE [LARGE SCALE GENOMIC DNA]</scope>
    <source>
        <strain evidence="4 5">Y35</strain>
    </source>
</reference>
<dbReference type="InterPro" id="IPR050595">
    <property type="entry name" value="Bact_response_regulator"/>
</dbReference>
<gene>
    <name evidence="4" type="ORF">GLX28_19255</name>
</gene>